<accession>A0A6J4KN86</accession>
<protein>
    <submittedName>
        <fullName evidence="1">Uncharacterized protein</fullName>
    </submittedName>
</protein>
<organism evidence="1">
    <name type="scientific">uncultured Microcoleus sp</name>
    <dbReference type="NCBI Taxonomy" id="259945"/>
    <lineage>
        <taxon>Bacteria</taxon>
        <taxon>Bacillati</taxon>
        <taxon>Cyanobacteriota</taxon>
        <taxon>Cyanophyceae</taxon>
        <taxon>Oscillatoriophycideae</taxon>
        <taxon>Oscillatoriales</taxon>
        <taxon>Microcoleaceae</taxon>
        <taxon>Microcoleus</taxon>
        <taxon>environmental samples</taxon>
    </lineage>
</organism>
<gene>
    <name evidence="1" type="ORF">AVDCRST_MAG84-676</name>
</gene>
<reference evidence="1" key="1">
    <citation type="submission" date="2020-02" db="EMBL/GenBank/DDBJ databases">
        <authorList>
            <person name="Meier V. D."/>
        </authorList>
    </citation>
    <scope>NUCLEOTIDE SEQUENCE</scope>
    <source>
        <strain evidence="1">AVDCRST_MAG84</strain>
    </source>
</reference>
<evidence type="ECO:0000313" key="1">
    <source>
        <dbReference type="EMBL" id="CAA9309522.1"/>
    </source>
</evidence>
<proteinExistence type="predicted"/>
<sequence>WVTYLPVFCGCCHARELGGETQISTPTACSAYSFVSIQQF</sequence>
<dbReference type="EMBL" id="CADCTZ010000099">
    <property type="protein sequence ID" value="CAA9309522.1"/>
    <property type="molecule type" value="Genomic_DNA"/>
</dbReference>
<name>A0A6J4KN86_9CYAN</name>
<dbReference type="AlphaFoldDB" id="A0A6J4KN86"/>
<feature type="non-terminal residue" evidence="1">
    <location>
        <position position="1"/>
    </location>
</feature>
<feature type="non-terminal residue" evidence="1">
    <location>
        <position position="40"/>
    </location>
</feature>